<gene>
    <name evidence="10" type="ORF">GG681_15445</name>
</gene>
<proteinExistence type="inferred from homology"/>
<evidence type="ECO:0000313" key="11">
    <source>
        <dbReference type="Proteomes" id="UP000436694"/>
    </source>
</evidence>
<dbReference type="EMBL" id="WIXK01000010">
    <property type="protein sequence ID" value="MQY44040.1"/>
    <property type="molecule type" value="Genomic_DNA"/>
</dbReference>
<dbReference type="InterPro" id="IPR036136">
    <property type="entry name" value="Nit/Sulf_reduc_fer-like_dom_sf"/>
</dbReference>
<dbReference type="GO" id="GO:0016491">
    <property type="term" value="F:oxidoreductase activity"/>
    <property type="evidence" value="ECO:0007669"/>
    <property type="project" value="UniProtKB-KW"/>
</dbReference>
<evidence type="ECO:0000313" key="10">
    <source>
        <dbReference type="EMBL" id="MQY44040.1"/>
    </source>
</evidence>
<sequence length="623" mass="67313">MTVFGHQPFRTLSPHYPCRRTGHMSERAFSRWGKPKYTGCTHMSHTDAGFTAEQQEYLIGVLTKLNLHRAFTGGANGAASEPETVYGVPLEDLCKEEVAKHNLHPVDMWRQVEQWEAEGHLAAGLDQFLLRHLGFFNVEPASAGYMMRLRCPGNIMRGDQMSVFGAISEDHAGGYAHVTTRGSLQLREIMPGNIIPIVEKLQEVGLTAQGTGADSARNLTCSPTAGVDPQELLDTRPMASRLSLRILRTKELQAIPRKFNISFDGGGVISCVSDTNDIAFQAVDVPQNDQGIEPGVWFRIALGGITGHKDFAKDTGLACRPDQAVDVAEAMMRVFVDHGNRTNRGKARLKYLLDSKGADWFCARAQEKLDGFGTEVVLASLPKGIEAPRAPIDRQGHIGVQPQKQDGLNYIGVALELGRLSPEQMRGLGRIAMMYGSNDIRLTVWQNPLILGVPDELIATVQGELDALGLGTRATAFAAGAVACTGKWACKLGLAYTKQDALGIVRHLESKFTLDHPINIHLTGCPNSCAQHYIGDIGLVGTTAPGGGEGYNIVLGGGSDQDQGLARPLCGPVASEDVLPILEHVVGTYLSKRAPDQTFLAFSRSLEDEALKALLPAELVLAA</sequence>
<feature type="domain" description="Nitrite/Sulfite reductase ferredoxin-like" evidence="9">
    <location>
        <begin position="144"/>
        <end position="204"/>
    </location>
</feature>
<dbReference type="NCBIfam" id="NF007126">
    <property type="entry name" value="PRK09567.1"/>
    <property type="match status" value="1"/>
</dbReference>
<dbReference type="InterPro" id="IPR012798">
    <property type="entry name" value="Cbl_synth_CobG-like"/>
</dbReference>
<evidence type="ECO:0000256" key="3">
    <source>
        <dbReference type="ARBA" id="ARBA00022617"/>
    </source>
</evidence>
<dbReference type="PANTHER" id="PTHR32439:SF0">
    <property type="entry name" value="FERREDOXIN--NITRITE REDUCTASE, CHLOROPLASTIC"/>
    <property type="match status" value="1"/>
</dbReference>
<keyword evidence="3" id="KW-0349">Heme</keyword>
<dbReference type="PRINTS" id="PR00397">
    <property type="entry name" value="SIROHAEM"/>
</dbReference>
<dbReference type="Gene3D" id="3.90.480.10">
    <property type="entry name" value="Sulfite Reductase Hemoprotein,Domain 2"/>
    <property type="match status" value="1"/>
</dbReference>
<feature type="domain" description="Nitrite/sulphite reductase 4Fe-4S" evidence="8">
    <location>
        <begin position="213"/>
        <end position="369"/>
    </location>
</feature>
<dbReference type="NCBIfam" id="TIGR02435">
    <property type="entry name" value="CobG"/>
    <property type="match status" value="1"/>
</dbReference>
<evidence type="ECO:0000256" key="2">
    <source>
        <dbReference type="ARBA" id="ARBA00022485"/>
    </source>
</evidence>
<keyword evidence="5" id="KW-0560">Oxidoreductase</keyword>
<dbReference type="Gene3D" id="3.30.413.10">
    <property type="entry name" value="Sulfite Reductase Hemoprotein, domain 1"/>
    <property type="match status" value="2"/>
</dbReference>
<evidence type="ECO:0000256" key="1">
    <source>
        <dbReference type="ARBA" id="ARBA00010429"/>
    </source>
</evidence>
<dbReference type="GO" id="GO:0046872">
    <property type="term" value="F:metal ion binding"/>
    <property type="evidence" value="ECO:0007669"/>
    <property type="project" value="UniProtKB-KW"/>
</dbReference>
<protein>
    <submittedName>
        <fullName evidence="10">NirA family protein</fullName>
    </submittedName>
</protein>
<accession>A0A844ANB1</accession>
<feature type="domain" description="Nitrite/Sulfite reductase ferredoxin-like" evidence="9">
    <location>
        <begin position="402"/>
        <end position="467"/>
    </location>
</feature>
<dbReference type="PROSITE" id="PS00365">
    <property type="entry name" value="NIR_SIR"/>
    <property type="match status" value="1"/>
</dbReference>
<comment type="similarity">
    <text evidence="1">Belongs to the nitrite and sulfite reductase 4Fe-4S domain family.</text>
</comment>
<dbReference type="GO" id="GO:0051539">
    <property type="term" value="F:4 iron, 4 sulfur cluster binding"/>
    <property type="evidence" value="ECO:0007669"/>
    <property type="project" value="UniProtKB-KW"/>
</dbReference>
<dbReference type="GO" id="GO:0020037">
    <property type="term" value="F:heme binding"/>
    <property type="evidence" value="ECO:0007669"/>
    <property type="project" value="InterPro"/>
</dbReference>
<dbReference type="AlphaFoldDB" id="A0A844ANB1"/>
<dbReference type="Pfam" id="PF03460">
    <property type="entry name" value="NIR_SIR_ferr"/>
    <property type="match status" value="2"/>
</dbReference>
<comment type="caution">
    <text evidence="10">The sequence shown here is derived from an EMBL/GenBank/DDBJ whole genome shotgun (WGS) entry which is preliminary data.</text>
</comment>
<feature type="domain" description="Nitrite/sulphite reductase 4Fe-4S" evidence="8">
    <location>
        <begin position="507"/>
        <end position="590"/>
    </location>
</feature>
<evidence type="ECO:0000256" key="7">
    <source>
        <dbReference type="ARBA" id="ARBA00023014"/>
    </source>
</evidence>
<reference evidence="10 11" key="1">
    <citation type="submission" date="2019-10" db="EMBL/GenBank/DDBJ databases">
        <title>Epibacterium sp. nov., isolated from seawater.</title>
        <authorList>
            <person name="Zhang X."/>
            <person name="Li N."/>
        </authorList>
    </citation>
    <scope>NUCLEOTIDE SEQUENCE [LARGE SCALE GENOMIC DNA]</scope>
    <source>
        <strain evidence="10 11">SM1969</strain>
    </source>
</reference>
<evidence type="ECO:0000259" key="8">
    <source>
        <dbReference type="Pfam" id="PF01077"/>
    </source>
</evidence>
<keyword evidence="11" id="KW-1185">Reference proteome</keyword>
<keyword evidence="4" id="KW-0479">Metal-binding</keyword>
<dbReference type="InterPro" id="IPR045854">
    <property type="entry name" value="NO2/SO3_Rdtase_4Fe4S_sf"/>
</dbReference>
<evidence type="ECO:0000259" key="9">
    <source>
        <dbReference type="Pfam" id="PF03460"/>
    </source>
</evidence>
<keyword evidence="7" id="KW-0411">Iron-sulfur</keyword>
<dbReference type="InterPro" id="IPR005117">
    <property type="entry name" value="NiRdtase/SiRdtase_haem-b_fer"/>
</dbReference>
<dbReference type="Pfam" id="PF01077">
    <property type="entry name" value="NIR_SIR"/>
    <property type="match status" value="2"/>
</dbReference>
<evidence type="ECO:0000256" key="6">
    <source>
        <dbReference type="ARBA" id="ARBA00023004"/>
    </source>
</evidence>
<dbReference type="InterPro" id="IPR051329">
    <property type="entry name" value="NIR_SIR_4Fe-4S"/>
</dbReference>
<dbReference type="PANTHER" id="PTHR32439">
    <property type="entry name" value="FERREDOXIN--NITRITE REDUCTASE, CHLOROPLASTIC"/>
    <property type="match status" value="1"/>
</dbReference>
<organism evidence="10 11">
    <name type="scientific">Tritonibacter aquimaris</name>
    <dbReference type="NCBI Taxonomy" id="2663379"/>
    <lineage>
        <taxon>Bacteria</taxon>
        <taxon>Pseudomonadati</taxon>
        <taxon>Pseudomonadota</taxon>
        <taxon>Alphaproteobacteria</taxon>
        <taxon>Rhodobacterales</taxon>
        <taxon>Paracoccaceae</taxon>
        <taxon>Tritonibacter</taxon>
    </lineage>
</organism>
<dbReference type="InterPro" id="IPR006067">
    <property type="entry name" value="NO2/SO3_Rdtase_4Fe4S_dom"/>
</dbReference>
<keyword evidence="6" id="KW-0408">Iron</keyword>
<evidence type="ECO:0000256" key="5">
    <source>
        <dbReference type="ARBA" id="ARBA00023002"/>
    </source>
</evidence>
<dbReference type="InterPro" id="IPR006066">
    <property type="entry name" value="NO2/SO3_Rdtase_FeS/sirohaem_BS"/>
</dbReference>
<dbReference type="SUPFAM" id="SSF56014">
    <property type="entry name" value="Nitrite and sulphite reductase 4Fe-4S domain-like"/>
    <property type="match status" value="2"/>
</dbReference>
<keyword evidence="2" id="KW-0004">4Fe-4S</keyword>
<dbReference type="SUPFAM" id="SSF55124">
    <property type="entry name" value="Nitrite/Sulfite reductase N-terminal domain-like"/>
    <property type="match status" value="2"/>
</dbReference>
<name>A0A844ANB1_9RHOB</name>
<evidence type="ECO:0000256" key="4">
    <source>
        <dbReference type="ARBA" id="ARBA00022723"/>
    </source>
</evidence>
<dbReference type="Proteomes" id="UP000436694">
    <property type="component" value="Unassembled WGS sequence"/>
</dbReference>